<accession>A0A7Y9EJC8</accession>
<protein>
    <submittedName>
        <fullName evidence="1">Uncharacterized protein</fullName>
    </submittedName>
</protein>
<evidence type="ECO:0000313" key="1">
    <source>
        <dbReference type="EMBL" id="NYD48734.1"/>
    </source>
</evidence>
<name>A0A7Y9EJC8_9ACTN</name>
<gene>
    <name evidence="1" type="ORF">BJY14_004717</name>
</gene>
<sequence>MLTHVVAAVIVIPVAARRPSAMKADGPFAETKELWIIQCENLD</sequence>
<keyword evidence="2" id="KW-1185">Reference proteome</keyword>
<reference evidence="1 2" key="1">
    <citation type="submission" date="2020-07" db="EMBL/GenBank/DDBJ databases">
        <title>Sequencing the genomes of 1000 actinobacteria strains.</title>
        <authorList>
            <person name="Klenk H.-P."/>
        </authorList>
    </citation>
    <scope>NUCLEOTIDE SEQUENCE [LARGE SCALE GENOMIC DNA]</scope>
    <source>
        <strain evidence="1 2">DSM 40398</strain>
    </source>
</reference>
<evidence type="ECO:0000313" key="2">
    <source>
        <dbReference type="Proteomes" id="UP000529783"/>
    </source>
</evidence>
<dbReference type="AlphaFoldDB" id="A0A7Y9EJC8"/>
<dbReference type="EMBL" id="JACCBA010000001">
    <property type="protein sequence ID" value="NYD48734.1"/>
    <property type="molecule type" value="Genomic_DNA"/>
</dbReference>
<organism evidence="1 2">
    <name type="scientific">Actinomadura luteofluorescens</name>
    <dbReference type="NCBI Taxonomy" id="46163"/>
    <lineage>
        <taxon>Bacteria</taxon>
        <taxon>Bacillati</taxon>
        <taxon>Actinomycetota</taxon>
        <taxon>Actinomycetes</taxon>
        <taxon>Streptosporangiales</taxon>
        <taxon>Thermomonosporaceae</taxon>
        <taxon>Actinomadura</taxon>
    </lineage>
</organism>
<proteinExistence type="predicted"/>
<dbReference type="Proteomes" id="UP000529783">
    <property type="component" value="Unassembled WGS sequence"/>
</dbReference>
<comment type="caution">
    <text evidence="1">The sequence shown here is derived from an EMBL/GenBank/DDBJ whole genome shotgun (WGS) entry which is preliminary data.</text>
</comment>